<dbReference type="InterPro" id="IPR011641">
    <property type="entry name" value="Tyr-kin_ephrin_A/B_rcpt-like"/>
</dbReference>
<dbReference type="SMART" id="SM01411">
    <property type="entry name" value="Ephrin_rec_like"/>
    <property type="match status" value="2"/>
</dbReference>
<dbReference type="Proteomes" id="UP001221142">
    <property type="component" value="Unassembled WGS sequence"/>
</dbReference>
<protein>
    <recommendedName>
        <fullName evidence="2">Tyrosine-protein kinase ephrin type A/B receptor-like domain-containing protein</fullName>
    </recommendedName>
</protein>
<keyword evidence="4" id="KW-1185">Reference proteome</keyword>
<feature type="domain" description="Tyrosine-protein kinase ephrin type A/B receptor-like" evidence="2">
    <location>
        <begin position="79"/>
        <end position="114"/>
    </location>
</feature>
<gene>
    <name evidence="3" type="ORF">FB45DRAFT_1011691</name>
</gene>
<dbReference type="EMBL" id="JARKIF010000055">
    <property type="protein sequence ID" value="KAJ7606624.1"/>
    <property type="molecule type" value="Genomic_DNA"/>
</dbReference>
<reference evidence="3" key="1">
    <citation type="submission" date="2023-03" db="EMBL/GenBank/DDBJ databases">
        <title>Massive genome expansion in bonnet fungi (Mycena s.s.) driven by repeated elements and novel gene families across ecological guilds.</title>
        <authorList>
            <consortium name="Lawrence Berkeley National Laboratory"/>
            <person name="Harder C.B."/>
            <person name="Miyauchi S."/>
            <person name="Viragh M."/>
            <person name="Kuo A."/>
            <person name="Thoen E."/>
            <person name="Andreopoulos B."/>
            <person name="Lu D."/>
            <person name="Skrede I."/>
            <person name="Drula E."/>
            <person name="Henrissat B."/>
            <person name="Morin E."/>
            <person name="Kohler A."/>
            <person name="Barry K."/>
            <person name="LaButti K."/>
            <person name="Morin E."/>
            <person name="Salamov A."/>
            <person name="Lipzen A."/>
            <person name="Mereny Z."/>
            <person name="Hegedus B."/>
            <person name="Baldrian P."/>
            <person name="Stursova M."/>
            <person name="Weitz H."/>
            <person name="Taylor A."/>
            <person name="Grigoriev I.V."/>
            <person name="Nagy L.G."/>
            <person name="Martin F."/>
            <person name="Kauserud H."/>
        </authorList>
    </citation>
    <scope>NUCLEOTIDE SEQUENCE</scope>
    <source>
        <strain evidence="3">9284</strain>
    </source>
</reference>
<proteinExistence type="predicted"/>
<evidence type="ECO:0000259" key="2">
    <source>
        <dbReference type="Pfam" id="PF07699"/>
    </source>
</evidence>
<feature type="signal peptide" evidence="1">
    <location>
        <begin position="1"/>
        <end position="19"/>
    </location>
</feature>
<dbReference type="Pfam" id="PF07699">
    <property type="entry name" value="Ephrin_rec_like"/>
    <property type="match status" value="1"/>
</dbReference>
<comment type="caution">
    <text evidence="3">The sequence shown here is derived from an EMBL/GenBank/DDBJ whole genome shotgun (WGS) entry which is preliminary data.</text>
</comment>
<dbReference type="Gene3D" id="2.10.50.10">
    <property type="entry name" value="Tumor Necrosis Factor Receptor, subunit A, domain 2"/>
    <property type="match status" value="1"/>
</dbReference>
<evidence type="ECO:0000313" key="4">
    <source>
        <dbReference type="Proteomes" id="UP001221142"/>
    </source>
</evidence>
<evidence type="ECO:0000313" key="3">
    <source>
        <dbReference type="EMBL" id="KAJ7606624.1"/>
    </source>
</evidence>
<dbReference type="AlphaFoldDB" id="A0AAD7B0Q4"/>
<organism evidence="3 4">
    <name type="scientific">Roridomyces roridus</name>
    <dbReference type="NCBI Taxonomy" id="1738132"/>
    <lineage>
        <taxon>Eukaryota</taxon>
        <taxon>Fungi</taxon>
        <taxon>Dikarya</taxon>
        <taxon>Basidiomycota</taxon>
        <taxon>Agaricomycotina</taxon>
        <taxon>Agaricomycetes</taxon>
        <taxon>Agaricomycetidae</taxon>
        <taxon>Agaricales</taxon>
        <taxon>Marasmiineae</taxon>
        <taxon>Mycenaceae</taxon>
        <taxon>Roridomyces</taxon>
    </lineage>
</organism>
<accession>A0AAD7B0Q4</accession>
<keyword evidence="1" id="KW-0732">Signal</keyword>
<name>A0AAD7B0Q4_9AGAR</name>
<dbReference type="InterPro" id="IPR009030">
    <property type="entry name" value="Growth_fac_rcpt_cys_sf"/>
</dbReference>
<dbReference type="SUPFAM" id="SSF57184">
    <property type="entry name" value="Growth factor receptor domain"/>
    <property type="match status" value="1"/>
</dbReference>
<evidence type="ECO:0000256" key="1">
    <source>
        <dbReference type="SAM" id="SignalP"/>
    </source>
</evidence>
<sequence length="194" mass="19668">MLFSISFISTLMLASVVQAAPSGPDNALEVRAPCQAGYYPNSKNGVCTVCPAGHYCPDGQSLSQCGTGQYQDKTGIAKGPCPNCPSGQYQPNQGQANCIPAPKGAYVLNAGASSYNVASGGSFQGVMGQNHTCMTCCGYSAVGNNNTVATRCAKGTYAWPGSGSGCTNAKADCVVPATCTELANGTCPAGTRDH</sequence>
<feature type="chain" id="PRO_5042247930" description="Tyrosine-protein kinase ephrin type A/B receptor-like domain-containing protein" evidence="1">
    <location>
        <begin position="20"/>
        <end position="194"/>
    </location>
</feature>